<gene>
    <name evidence="10" type="ORF">OnM2_076050</name>
</gene>
<comment type="similarity">
    <text evidence="5">Belongs to the PINX1 family.</text>
</comment>
<evidence type="ECO:0000256" key="1">
    <source>
        <dbReference type="ARBA" id="ARBA00004604"/>
    </source>
</evidence>
<dbReference type="Pfam" id="PF01585">
    <property type="entry name" value="G-patch"/>
    <property type="match status" value="1"/>
</dbReference>
<protein>
    <recommendedName>
        <fullName evidence="6">PinX1-related protein 1</fullName>
    </recommendedName>
</protein>
<dbReference type="GO" id="GO:0005730">
    <property type="term" value="C:nucleolus"/>
    <property type="evidence" value="ECO:0007669"/>
    <property type="project" value="UniProtKB-SubCell"/>
</dbReference>
<evidence type="ECO:0000256" key="7">
    <source>
        <dbReference type="ARBA" id="ARBA00043878"/>
    </source>
</evidence>
<name>A0A420HI28_9PEZI</name>
<evidence type="ECO:0000256" key="8">
    <source>
        <dbReference type="SAM" id="MobiDB-lite"/>
    </source>
</evidence>
<evidence type="ECO:0000256" key="2">
    <source>
        <dbReference type="ARBA" id="ARBA00022517"/>
    </source>
</evidence>
<accession>A0A420HI28</accession>
<evidence type="ECO:0000313" key="10">
    <source>
        <dbReference type="EMBL" id="RKF57091.1"/>
    </source>
</evidence>
<evidence type="ECO:0000256" key="4">
    <source>
        <dbReference type="ARBA" id="ARBA00023242"/>
    </source>
</evidence>
<feature type="region of interest" description="Disordered" evidence="8">
    <location>
        <begin position="183"/>
        <end position="338"/>
    </location>
</feature>
<evidence type="ECO:0000259" key="9">
    <source>
        <dbReference type="PROSITE" id="PS50174"/>
    </source>
</evidence>
<dbReference type="EMBL" id="MCFK01007691">
    <property type="protein sequence ID" value="RKF57091.1"/>
    <property type="molecule type" value="Genomic_DNA"/>
</dbReference>
<keyword evidence="4" id="KW-0539">Nucleus</keyword>
<comment type="caution">
    <text evidence="10">The sequence shown here is derived from an EMBL/GenBank/DDBJ whole genome shotgun (WGS) entry which is preliminary data.</text>
</comment>
<evidence type="ECO:0000256" key="5">
    <source>
        <dbReference type="ARBA" id="ARBA00038007"/>
    </source>
</evidence>
<dbReference type="PANTHER" id="PTHR23149:SF31">
    <property type="entry name" value="PROTEIN PXR1"/>
    <property type="match status" value="1"/>
</dbReference>
<sequence>MGLAAPKKKTRLSYDPNNTRWINDTQSFGHKILTSQGWKKGEFLGAKNAAHSEFHTAANSSHIRVTLKDNNLGLGAKIGTGVGHGECTGLDAFKNLLGRLNGKTQTQIAQEQKVRVDIRRAIYTEKRWGTMNFVSGGYLVGDKIQNLTDIENKRKLEGADKDDAVPKKLEQCKSISKSSLKDEECSVSKKSKKSKKRKASMINEYDTDSNHSKSNKKQIIHPDSNDSNDSNDLSLISKTDKAMSKKSSRSKIAHEIEHGDIIKKEEQTKKKRKKDGLESLAKKVEKLPKEKRNSKRGKILSEPQTVHNSCLSISSDCIEKPSPPKEKPKHENPILFRGRHAIRARNIAQKKLSAMDMASLNQAR</sequence>
<dbReference type="PROSITE" id="PS50174">
    <property type="entry name" value="G_PATCH"/>
    <property type="match status" value="1"/>
</dbReference>
<dbReference type="STRING" id="212602.A0A420HI28"/>
<dbReference type="GO" id="GO:0003676">
    <property type="term" value="F:nucleic acid binding"/>
    <property type="evidence" value="ECO:0007669"/>
    <property type="project" value="InterPro"/>
</dbReference>
<dbReference type="GO" id="GO:0006364">
    <property type="term" value="P:rRNA processing"/>
    <property type="evidence" value="ECO:0007669"/>
    <property type="project" value="UniProtKB-KW"/>
</dbReference>
<comment type="function">
    <text evidence="7">Involved in rRNA-processing at A0, A1 and A2 sites and negatively regulates telomerase.</text>
</comment>
<feature type="compositionally biased region" description="Polar residues" evidence="8">
    <location>
        <begin position="302"/>
        <end position="315"/>
    </location>
</feature>
<dbReference type="InterPro" id="IPR050656">
    <property type="entry name" value="PINX1"/>
</dbReference>
<dbReference type="InterPro" id="IPR000467">
    <property type="entry name" value="G_patch_dom"/>
</dbReference>
<keyword evidence="3" id="KW-0698">rRNA processing</keyword>
<dbReference type="OrthoDB" id="29523at2759"/>
<proteinExistence type="inferred from homology"/>
<reference evidence="10 11" key="1">
    <citation type="journal article" date="2018" name="BMC Genomics">
        <title>Comparative genome analyses reveal sequence features reflecting distinct modes of host-adaptation between dicot and monocot powdery mildew.</title>
        <authorList>
            <person name="Wu Y."/>
            <person name="Ma X."/>
            <person name="Pan Z."/>
            <person name="Kale S.D."/>
            <person name="Song Y."/>
            <person name="King H."/>
            <person name="Zhang Q."/>
            <person name="Presley C."/>
            <person name="Deng X."/>
            <person name="Wei C.I."/>
            <person name="Xiao S."/>
        </authorList>
    </citation>
    <scope>NUCLEOTIDE SEQUENCE [LARGE SCALE GENOMIC DNA]</scope>
    <source>
        <strain evidence="10">UMSG2</strain>
    </source>
</reference>
<dbReference type="AlphaFoldDB" id="A0A420HI28"/>
<feature type="compositionally biased region" description="Basic and acidic residues" evidence="8">
    <location>
        <begin position="275"/>
        <end position="291"/>
    </location>
</feature>
<comment type="subcellular location">
    <subcellularLocation>
        <location evidence="1">Nucleus</location>
        <location evidence="1">Nucleolus</location>
    </subcellularLocation>
</comment>
<dbReference type="SMART" id="SM00443">
    <property type="entry name" value="G_patch"/>
    <property type="match status" value="1"/>
</dbReference>
<evidence type="ECO:0000256" key="3">
    <source>
        <dbReference type="ARBA" id="ARBA00022552"/>
    </source>
</evidence>
<keyword evidence="11" id="KW-1185">Reference proteome</keyword>
<dbReference type="Proteomes" id="UP000286134">
    <property type="component" value="Unassembled WGS sequence"/>
</dbReference>
<feature type="compositionally biased region" description="Basic residues" evidence="8">
    <location>
        <begin position="189"/>
        <end position="199"/>
    </location>
</feature>
<feature type="domain" description="G-patch" evidence="9">
    <location>
        <begin position="25"/>
        <end position="79"/>
    </location>
</feature>
<evidence type="ECO:0000256" key="6">
    <source>
        <dbReference type="ARBA" id="ARBA00041961"/>
    </source>
</evidence>
<evidence type="ECO:0000313" key="11">
    <source>
        <dbReference type="Proteomes" id="UP000286134"/>
    </source>
</evidence>
<feature type="compositionally biased region" description="Basic and acidic residues" evidence="8">
    <location>
        <begin position="252"/>
        <end position="268"/>
    </location>
</feature>
<keyword evidence="2" id="KW-0690">Ribosome biogenesis</keyword>
<feature type="compositionally biased region" description="Low complexity" evidence="8">
    <location>
        <begin position="225"/>
        <end position="235"/>
    </location>
</feature>
<feature type="compositionally biased region" description="Basic and acidic residues" evidence="8">
    <location>
        <begin position="317"/>
        <end position="332"/>
    </location>
</feature>
<organism evidence="10 11">
    <name type="scientific">Erysiphe neolycopersici</name>
    <dbReference type="NCBI Taxonomy" id="212602"/>
    <lineage>
        <taxon>Eukaryota</taxon>
        <taxon>Fungi</taxon>
        <taxon>Dikarya</taxon>
        <taxon>Ascomycota</taxon>
        <taxon>Pezizomycotina</taxon>
        <taxon>Leotiomycetes</taxon>
        <taxon>Erysiphales</taxon>
        <taxon>Erysiphaceae</taxon>
        <taxon>Erysiphe</taxon>
    </lineage>
</organism>
<dbReference type="PANTHER" id="PTHR23149">
    <property type="entry name" value="G PATCH DOMAIN CONTAINING PROTEIN"/>
    <property type="match status" value="1"/>
</dbReference>